<dbReference type="Pfam" id="PF02784">
    <property type="entry name" value="Orn_Arg_deC_N"/>
    <property type="match status" value="1"/>
</dbReference>
<dbReference type="InterPro" id="IPR022644">
    <property type="entry name" value="De-COase2_N"/>
</dbReference>
<reference evidence="7" key="1">
    <citation type="submission" date="2018-05" db="EMBL/GenBank/DDBJ databases">
        <authorList>
            <person name="Lanie J.A."/>
            <person name="Ng W.-L."/>
            <person name="Kazmierczak K.M."/>
            <person name="Andrzejewski T.M."/>
            <person name="Davidsen T.M."/>
            <person name="Wayne K.J."/>
            <person name="Tettelin H."/>
            <person name="Glass J.I."/>
            <person name="Rusch D."/>
            <person name="Podicherti R."/>
            <person name="Tsui H.-C.T."/>
            <person name="Winkler M.E."/>
        </authorList>
    </citation>
    <scope>NUCLEOTIDE SEQUENCE</scope>
</reference>
<comment type="cofactor">
    <cofactor evidence="1">
        <name>pyridoxal 5'-phosphate</name>
        <dbReference type="ChEBI" id="CHEBI:597326"/>
    </cofactor>
</comment>
<evidence type="ECO:0000256" key="4">
    <source>
        <dbReference type="ARBA" id="ARBA00023239"/>
    </source>
</evidence>
<feature type="domain" description="Orn/DAP/Arg decarboxylase 2 C-terminal" evidence="5">
    <location>
        <begin position="30"/>
        <end position="367"/>
    </location>
</feature>
<evidence type="ECO:0000259" key="5">
    <source>
        <dbReference type="Pfam" id="PF00278"/>
    </source>
</evidence>
<dbReference type="PRINTS" id="PR01179">
    <property type="entry name" value="ODADCRBXLASE"/>
</dbReference>
<dbReference type="PROSITE" id="PS00879">
    <property type="entry name" value="ODR_DC_2_2"/>
    <property type="match status" value="1"/>
</dbReference>
<dbReference type="InterPro" id="IPR029066">
    <property type="entry name" value="PLP-binding_barrel"/>
</dbReference>
<dbReference type="SUPFAM" id="SSF50621">
    <property type="entry name" value="Alanine racemase C-terminal domain-like"/>
    <property type="match status" value="1"/>
</dbReference>
<dbReference type="SUPFAM" id="SSF51419">
    <property type="entry name" value="PLP-binding barrel"/>
    <property type="match status" value="1"/>
</dbReference>
<dbReference type="InterPro" id="IPR000183">
    <property type="entry name" value="Orn/DAP/Arg_de-COase"/>
</dbReference>
<evidence type="ECO:0000256" key="3">
    <source>
        <dbReference type="ARBA" id="ARBA00022898"/>
    </source>
</evidence>
<accession>A0A381NQL4</accession>
<dbReference type="PANTHER" id="PTHR43727:SF2">
    <property type="entry name" value="GROUP IV DECARBOXYLASE"/>
    <property type="match status" value="1"/>
</dbReference>
<evidence type="ECO:0000256" key="2">
    <source>
        <dbReference type="ARBA" id="ARBA00022793"/>
    </source>
</evidence>
<keyword evidence="4" id="KW-0456">Lyase</keyword>
<evidence type="ECO:0000313" key="7">
    <source>
        <dbReference type="EMBL" id="SUZ56138.1"/>
    </source>
</evidence>
<name>A0A381NQL4_9ZZZZ</name>
<dbReference type="Gene3D" id="3.20.20.10">
    <property type="entry name" value="Alanine racemase"/>
    <property type="match status" value="1"/>
</dbReference>
<dbReference type="HAMAP" id="MF_02120">
    <property type="entry name" value="LysA"/>
    <property type="match status" value="1"/>
</dbReference>
<dbReference type="GO" id="GO:0008836">
    <property type="term" value="F:diaminopimelate decarboxylase activity"/>
    <property type="evidence" value="ECO:0007669"/>
    <property type="project" value="InterPro"/>
</dbReference>
<dbReference type="GO" id="GO:0009089">
    <property type="term" value="P:lysine biosynthetic process via diaminopimelate"/>
    <property type="evidence" value="ECO:0007669"/>
    <property type="project" value="InterPro"/>
</dbReference>
<feature type="domain" description="Orn/DAP/Arg decarboxylase 2 N-terminal" evidence="6">
    <location>
        <begin position="36"/>
        <end position="278"/>
    </location>
</feature>
<evidence type="ECO:0000256" key="1">
    <source>
        <dbReference type="ARBA" id="ARBA00001933"/>
    </source>
</evidence>
<dbReference type="InterPro" id="IPR022643">
    <property type="entry name" value="De-COase2_C"/>
</dbReference>
<protein>
    <recommendedName>
        <fullName evidence="8">Diaminopimelate decarboxylase</fullName>
    </recommendedName>
</protein>
<evidence type="ECO:0008006" key="8">
    <source>
        <dbReference type="Google" id="ProtNLM"/>
    </source>
</evidence>
<dbReference type="AlphaFoldDB" id="A0A381NQL4"/>
<keyword evidence="2" id="KW-0210">Decarboxylase</keyword>
<gene>
    <name evidence="7" type="ORF">METZ01_LOCUS8992</name>
</gene>
<dbReference type="FunFam" id="3.20.20.10:FF:000003">
    <property type="entry name" value="Diaminopimelate decarboxylase"/>
    <property type="match status" value="1"/>
</dbReference>
<dbReference type="NCBIfam" id="TIGR01048">
    <property type="entry name" value="lysA"/>
    <property type="match status" value="1"/>
</dbReference>
<dbReference type="PANTHER" id="PTHR43727">
    <property type="entry name" value="DIAMINOPIMELATE DECARBOXYLASE"/>
    <property type="match status" value="1"/>
</dbReference>
<dbReference type="EMBL" id="UINC01000482">
    <property type="protein sequence ID" value="SUZ56138.1"/>
    <property type="molecule type" value="Genomic_DNA"/>
</dbReference>
<dbReference type="PRINTS" id="PR01181">
    <property type="entry name" value="DAPDCRBXLASE"/>
</dbReference>
<dbReference type="Gene3D" id="2.40.37.10">
    <property type="entry name" value="Lyase, Ornithine Decarboxylase, Chain A, domain 1"/>
    <property type="match status" value="1"/>
</dbReference>
<dbReference type="InterPro" id="IPR022657">
    <property type="entry name" value="De-COase2_CS"/>
</dbReference>
<organism evidence="7">
    <name type="scientific">marine metagenome</name>
    <dbReference type="NCBI Taxonomy" id="408172"/>
    <lineage>
        <taxon>unclassified sequences</taxon>
        <taxon>metagenomes</taxon>
        <taxon>ecological metagenomes</taxon>
    </lineage>
</organism>
<dbReference type="InterPro" id="IPR002986">
    <property type="entry name" value="DAP_deCOOHase_LysA"/>
</dbReference>
<dbReference type="CDD" id="cd06828">
    <property type="entry name" value="PLPDE_III_DapDC"/>
    <property type="match status" value="1"/>
</dbReference>
<dbReference type="InterPro" id="IPR009006">
    <property type="entry name" value="Ala_racemase/Decarboxylase_C"/>
</dbReference>
<proteinExistence type="inferred from homology"/>
<dbReference type="Pfam" id="PF00278">
    <property type="entry name" value="Orn_DAP_Arg_deC"/>
    <property type="match status" value="1"/>
</dbReference>
<keyword evidence="3" id="KW-0663">Pyridoxal phosphate</keyword>
<evidence type="ECO:0000259" key="6">
    <source>
        <dbReference type="Pfam" id="PF02784"/>
    </source>
</evidence>
<sequence length="412" mass="46124">MKGFNRKEGQLFIDDISLKDIAKKFGTPVYVYSANKLKENLNNYLSSVRKEDKVCYSVKSNSNIHILSLLSGLGSGFDVVSGNELRRCLEAGAKPEDIVFSGVGKTKEEIRLAINTGIFSINIESEEELERIINISKDLKKQVECIIRINPDLSSESHPYIQTGLKTSKFGVLKEKVDSMARKASESGSVNLKGIASHVGSQIFDKELILENLNLLIEISTLLTKQGHNLRYLDLGGGFGISYQEEKELKIDEVLTEIISVLEPLNLNLILEPGRSISGNAGVLLSKIEYLKKTPDLNFAVIDSGMNDFLRPSLYEAWHDISVVETKDKKELFYKVVGPVCESGDTFGEERLLSLDENSILAIHDVGAYGHVMSSNYNSRLKSSEILIEDEEIKVIRRRETFDDLLRQERDV</sequence>